<keyword evidence="3" id="KW-1185">Reference proteome</keyword>
<organism evidence="2 3">
    <name type="scientific">Coptotermes formosanus</name>
    <name type="common">Formosan subterranean termite</name>
    <dbReference type="NCBI Taxonomy" id="36987"/>
    <lineage>
        <taxon>Eukaryota</taxon>
        <taxon>Metazoa</taxon>
        <taxon>Ecdysozoa</taxon>
        <taxon>Arthropoda</taxon>
        <taxon>Hexapoda</taxon>
        <taxon>Insecta</taxon>
        <taxon>Pterygota</taxon>
        <taxon>Neoptera</taxon>
        <taxon>Polyneoptera</taxon>
        <taxon>Dictyoptera</taxon>
        <taxon>Blattodea</taxon>
        <taxon>Blattoidea</taxon>
        <taxon>Termitoidae</taxon>
        <taxon>Rhinotermitidae</taxon>
        <taxon>Coptotermes</taxon>
    </lineage>
</organism>
<dbReference type="PANTHER" id="PTHR24258:SF129">
    <property type="entry name" value="LP15124P-RELATED"/>
    <property type="match status" value="1"/>
</dbReference>
<dbReference type="GO" id="GO:0004252">
    <property type="term" value="F:serine-type endopeptidase activity"/>
    <property type="evidence" value="ECO:0007669"/>
    <property type="project" value="InterPro"/>
</dbReference>
<dbReference type="CDD" id="cd00190">
    <property type="entry name" value="Tryp_SPc"/>
    <property type="match status" value="1"/>
</dbReference>
<comment type="caution">
    <text evidence="2">The sequence shown here is derived from an EMBL/GenBank/DDBJ whole genome shotgun (WGS) entry which is preliminary data.</text>
</comment>
<reference evidence="3" key="1">
    <citation type="submission" date="2020-01" db="EMBL/GenBank/DDBJ databases">
        <title>Draft genome sequence of the Termite Coptotermes fromosanus.</title>
        <authorList>
            <person name="Itakura S."/>
            <person name="Yosikawa Y."/>
            <person name="Umezawa K."/>
        </authorList>
    </citation>
    <scope>NUCLEOTIDE SEQUENCE [LARGE SCALE GENOMIC DNA]</scope>
</reference>
<evidence type="ECO:0000313" key="3">
    <source>
        <dbReference type="Proteomes" id="UP000502823"/>
    </source>
</evidence>
<dbReference type="Pfam" id="PF00089">
    <property type="entry name" value="Trypsin"/>
    <property type="match status" value="1"/>
</dbReference>
<dbReference type="InterPro" id="IPR001314">
    <property type="entry name" value="Peptidase_S1A"/>
</dbReference>
<dbReference type="SUPFAM" id="SSF50494">
    <property type="entry name" value="Trypsin-like serine proteases"/>
    <property type="match status" value="1"/>
</dbReference>
<evidence type="ECO:0000259" key="1">
    <source>
        <dbReference type="PROSITE" id="PS50240"/>
    </source>
</evidence>
<gene>
    <name evidence="2" type="ORF">Cfor_07146</name>
</gene>
<evidence type="ECO:0000313" key="2">
    <source>
        <dbReference type="EMBL" id="GFG33899.1"/>
    </source>
</evidence>
<dbReference type="OrthoDB" id="6656697at2759"/>
<dbReference type="AlphaFoldDB" id="A0A6L2PMS7"/>
<sequence>MGKSCGLAVHKPWLNFVEIWELRLHLSIGSPFAISMTVLWIVTGVLLEVICAMGNDRVIFTEVPISVSNQDMEEYHKTARTHFHKISDPFFSLSPPAGVTCTQPLIYCCFTSEPHTYTCGTRTPIKLANVQLKSGQAMFAEFPWSAIILGPENNYIGGAVLVGPYSILTAAHKVASYMNTPGVKVRLGDWDITWNNEPYHYQDFGISSIYIHPQFNSANLQNDIAVIKLSQPVPLGVYPNINAACLPQQNAAFTGLRCTVAGWGKDAFGPNGQYQNIEREATVPVLGWQDCQAKLQTTRLGSQFQLNPTSFTCAGGEEGYDACTGDGGSALVCGVNGQYYVAGIVAWGIGCADKGIPGVYVNVPSYMNWINQKIAGT</sequence>
<dbReference type="PANTHER" id="PTHR24258">
    <property type="entry name" value="SERINE PROTEASE-RELATED"/>
    <property type="match status" value="1"/>
</dbReference>
<dbReference type="InterPro" id="IPR009003">
    <property type="entry name" value="Peptidase_S1_PA"/>
</dbReference>
<accession>A0A6L2PMS7</accession>
<proteinExistence type="predicted"/>
<dbReference type="InterPro" id="IPR001254">
    <property type="entry name" value="Trypsin_dom"/>
</dbReference>
<name>A0A6L2PMS7_COPFO</name>
<dbReference type="SMART" id="SM00020">
    <property type="entry name" value="Tryp_SPc"/>
    <property type="match status" value="1"/>
</dbReference>
<dbReference type="EMBL" id="BLKM01000460">
    <property type="protein sequence ID" value="GFG33899.1"/>
    <property type="molecule type" value="Genomic_DNA"/>
</dbReference>
<dbReference type="PROSITE" id="PS50240">
    <property type="entry name" value="TRYPSIN_DOM"/>
    <property type="match status" value="1"/>
</dbReference>
<dbReference type="InParanoid" id="A0A6L2PMS7"/>
<protein>
    <recommendedName>
        <fullName evidence="1">Peptidase S1 domain-containing protein</fullName>
    </recommendedName>
</protein>
<feature type="domain" description="Peptidase S1" evidence="1">
    <location>
        <begin position="132"/>
        <end position="375"/>
    </location>
</feature>
<dbReference type="Proteomes" id="UP000502823">
    <property type="component" value="Unassembled WGS sequence"/>
</dbReference>
<dbReference type="GO" id="GO:0006508">
    <property type="term" value="P:proteolysis"/>
    <property type="evidence" value="ECO:0007669"/>
    <property type="project" value="InterPro"/>
</dbReference>
<dbReference type="PRINTS" id="PR00722">
    <property type="entry name" value="CHYMOTRYPSIN"/>
</dbReference>
<dbReference type="InterPro" id="IPR043504">
    <property type="entry name" value="Peptidase_S1_PA_chymotrypsin"/>
</dbReference>
<dbReference type="Gene3D" id="2.40.10.10">
    <property type="entry name" value="Trypsin-like serine proteases"/>
    <property type="match status" value="1"/>
</dbReference>